<sequence>MFSINKIESRKIYCKAAPTASFRCTATGISDYWYDIFQVVTQPAGKAT</sequence>
<protein>
    <submittedName>
        <fullName evidence="1">Uncharacterized protein</fullName>
    </submittedName>
</protein>
<name>A0ABS0N913_9NEIS</name>
<organism evidence="1 2">
    <name type="scientific">Eikenella glucosivorans</name>
    <dbReference type="NCBI Taxonomy" id="2766967"/>
    <lineage>
        <taxon>Bacteria</taxon>
        <taxon>Pseudomonadati</taxon>
        <taxon>Pseudomonadota</taxon>
        <taxon>Betaproteobacteria</taxon>
        <taxon>Neisseriales</taxon>
        <taxon>Neisseriaceae</taxon>
        <taxon>Eikenella</taxon>
    </lineage>
</organism>
<keyword evidence="2" id="KW-1185">Reference proteome</keyword>
<comment type="caution">
    <text evidence="1">The sequence shown here is derived from an EMBL/GenBank/DDBJ whole genome shotgun (WGS) entry which is preliminary data.</text>
</comment>
<dbReference type="EMBL" id="JACSGR010000002">
    <property type="protein sequence ID" value="MBH5328760.1"/>
    <property type="molecule type" value="Genomic_DNA"/>
</dbReference>
<dbReference type="RefSeq" id="WP_197902664.1">
    <property type="nucleotide sequence ID" value="NZ_JACSGR010000002.1"/>
</dbReference>
<evidence type="ECO:0000313" key="1">
    <source>
        <dbReference type="EMBL" id="MBH5328760.1"/>
    </source>
</evidence>
<accession>A0ABS0N913</accession>
<gene>
    <name evidence="1" type="ORF">H9Q10_03645</name>
</gene>
<proteinExistence type="predicted"/>
<evidence type="ECO:0000313" key="2">
    <source>
        <dbReference type="Proteomes" id="UP000768471"/>
    </source>
</evidence>
<dbReference type="Proteomes" id="UP000768471">
    <property type="component" value="Unassembled WGS sequence"/>
</dbReference>
<reference evidence="1 2" key="1">
    <citation type="submission" date="2020-09" db="EMBL/GenBank/DDBJ databases">
        <title>Eikenella S3660 sp. nov., isolated from a throat swab.</title>
        <authorList>
            <person name="Buhl M."/>
        </authorList>
    </citation>
    <scope>NUCLEOTIDE SEQUENCE [LARGE SCALE GENOMIC DNA]</scope>
    <source>
        <strain evidence="1 2">S3360</strain>
    </source>
</reference>